<reference evidence="1 2" key="1">
    <citation type="journal article" date="2022" name="bioRxiv">
        <title>The genome of the oomycete Peronosclerospora sorghi, a cosmopolitan pathogen of maize and sorghum, is inflated with dispersed pseudogenes.</title>
        <authorList>
            <person name="Fletcher K."/>
            <person name="Martin F."/>
            <person name="Isakeit T."/>
            <person name="Cavanaugh K."/>
            <person name="Magill C."/>
            <person name="Michelmore R."/>
        </authorList>
    </citation>
    <scope>NUCLEOTIDE SEQUENCE [LARGE SCALE GENOMIC DNA]</scope>
    <source>
        <strain evidence="1">P6</strain>
    </source>
</reference>
<organism evidence="1 2">
    <name type="scientific">Peronosclerospora sorghi</name>
    <dbReference type="NCBI Taxonomy" id="230839"/>
    <lineage>
        <taxon>Eukaryota</taxon>
        <taxon>Sar</taxon>
        <taxon>Stramenopiles</taxon>
        <taxon>Oomycota</taxon>
        <taxon>Peronosporomycetes</taxon>
        <taxon>Peronosporales</taxon>
        <taxon>Peronosporaceae</taxon>
        <taxon>Peronosclerospora</taxon>
    </lineage>
</organism>
<name>A0ACC0VWE0_9STRA</name>
<dbReference type="EMBL" id="CM047585">
    <property type="protein sequence ID" value="KAI9910153.1"/>
    <property type="molecule type" value="Genomic_DNA"/>
</dbReference>
<protein>
    <submittedName>
        <fullName evidence="1">Uncharacterized protein</fullName>
    </submittedName>
</protein>
<accession>A0ACC0VWE0</accession>
<gene>
    <name evidence="1" type="ORF">PsorP6_009999</name>
</gene>
<evidence type="ECO:0000313" key="1">
    <source>
        <dbReference type="EMBL" id="KAI9910153.1"/>
    </source>
</evidence>
<comment type="caution">
    <text evidence="1">The sequence shown here is derived from an EMBL/GenBank/DDBJ whole genome shotgun (WGS) entry which is preliminary data.</text>
</comment>
<dbReference type="Proteomes" id="UP001163321">
    <property type="component" value="Chromosome 6"/>
</dbReference>
<sequence length="112" mass="12880">MDEMTTSKKCLAKTEKKLLNWYDMTDTKIDWSTYMQQVELFKGGERDNMNIRGDTGPLVYPASFLYVFSLLHSVTDDGQNIRVASMGRRLLVLSKAFCTRSICYASSMTVWQ</sequence>
<evidence type="ECO:0000313" key="2">
    <source>
        <dbReference type="Proteomes" id="UP001163321"/>
    </source>
</evidence>
<proteinExistence type="predicted"/>
<keyword evidence="2" id="KW-1185">Reference proteome</keyword>